<dbReference type="GO" id="GO:0015031">
    <property type="term" value="P:protein transport"/>
    <property type="evidence" value="ECO:0007669"/>
    <property type="project" value="UniProtKB-KW"/>
</dbReference>
<proteinExistence type="predicted"/>
<gene>
    <name evidence="5" type="ORF">VP01_1688g5</name>
</gene>
<name>A0A0L6VHR2_9BASI</name>
<dbReference type="Pfam" id="PF09177">
    <property type="entry name" value="STX6_10_61_N"/>
    <property type="match status" value="1"/>
</dbReference>
<dbReference type="InterPro" id="IPR010989">
    <property type="entry name" value="SNARE"/>
</dbReference>
<dbReference type="Proteomes" id="UP000037035">
    <property type="component" value="Unassembled WGS sequence"/>
</dbReference>
<evidence type="ECO:0000313" key="5">
    <source>
        <dbReference type="EMBL" id="KNZ59650.1"/>
    </source>
</evidence>
<evidence type="ECO:0000256" key="1">
    <source>
        <dbReference type="ARBA" id="ARBA00022927"/>
    </source>
</evidence>
<dbReference type="SUPFAM" id="SSF58038">
    <property type="entry name" value="SNARE fusion complex"/>
    <property type="match status" value="1"/>
</dbReference>
<dbReference type="VEuPathDB" id="FungiDB:VP01_1688g5"/>
<keyword evidence="1" id="KW-0653">Protein transport</keyword>
<dbReference type="Gene3D" id="1.20.58.90">
    <property type="match status" value="1"/>
</dbReference>
<comment type="caution">
    <text evidence="5">The sequence shown here is derived from an EMBL/GenBank/DDBJ whole genome shotgun (WGS) entry which is preliminary data.</text>
</comment>
<keyword evidence="1" id="KW-0813">Transport</keyword>
<feature type="domain" description="Syntaxin 6/10/61 N-terminal" evidence="4">
    <location>
        <begin position="5"/>
        <end position="122"/>
    </location>
</feature>
<feature type="compositionally biased region" description="Polar residues" evidence="3">
    <location>
        <begin position="146"/>
        <end position="158"/>
    </location>
</feature>
<keyword evidence="6" id="KW-1185">Reference proteome</keyword>
<evidence type="ECO:0000256" key="2">
    <source>
        <dbReference type="ARBA" id="ARBA00046280"/>
    </source>
</evidence>
<dbReference type="GO" id="GO:0048193">
    <property type="term" value="P:Golgi vesicle transport"/>
    <property type="evidence" value="ECO:0007669"/>
    <property type="project" value="InterPro"/>
</dbReference>
<protein>
    <recommendedName>
        <fullName evidence="4">Syntaxin 6/10/61 N-terminal domain-containing protein</fullName>
    </recommendedName>
</protein>
<evidence type="ECO:0000313" key="6">
    <source>
        <dbReference type="Proteomes" id="UP000037035"/>
    </source>
</evidence>
<dbReference type="STRING" id="27349.A0A0L6VHR2"/>
<dbReference type="FunFam" id="1.20.58.90:FF:000012">
    <property type="entry name" value="SNARE domain protein"/>
    <property type="match status" value="1"/>
</dbReference>
<dbReference type="EMBL" id="LAVV01006490">
    <property type="protein sequence ID" value="KNZ59650.1"/>
    <property type="molecule type" value="Genomic_DNA"/>
</dbReference>
<comment type="subcellular location">
    <subcellularLocation>
        <location evidence="2">Endomembrane system</location>
        <topology evidence="2">Single-pass type IV membrane protein</topology>
    </subcellularLocation>
</comment>
<dbReference type="InterPro" id="IPR015260">
    <property type="entry name" value="Syntaxin-6/10/61_N"/>
</dbReference>
<sequence length="303" mass="34077">MRKSDPYFEVKAEVESSLLSATALHSSYNRILLTLPIESRATSDELLSTRTELQATLSTLLYDISELDHVVCVLEEDLSASSPGPTASWKQNTKSKFGVSLEEVKKGRRWLAQVQQQVKEMKEAVEMPLDSNQPASYHPLLPNPISPTTSRTTGTASRNGARFQSRATDDPKHRSGKQFESSRRSRDDLESQRDTEDQTEEIYHQQESVSLIGIIWSGDIVLSPRMIMKQQDETLGTISGVVDVLREQASLMGQEISEQNVLVIRFPFPLFLLKLTTSVYITLPPSLHNGHPNSYFTLFHKTN</sequence>
<dbReference type="SUPFAM" id="SSF47661">
    <property type="entry name" value="t-snare proteins"/>
    <property type="match status" value="1"/>
</dbReference>
<dbReference type="AlphaFoldDB" id="A0A0L6VHR2"/>
<dbReference type="OrthoDB" id="2502784at2759"/>
<evidence type="ECO:0000259" key="4">
    <source>
        <dbReference type="Pfam" id="PF09177"/>
    </source>
</evidence>
<dbReference type="Gene3D" id="1.20.5.110">
    <property type="match status" value="1"/>
</dbReference>
<evidence type="ECO:0000256" key="3">
    <source>
        <dbReference type="SAM" id="MobiDB-lite"/>
    </source>
</evidence>
<feature type="region of interest" description="Disordered" evidence="3">
    <location>
        <begin position="130"/>
        <end position="202"/>
    </location>
</feature>
<dbReference type="GO" id="GO:0012505">
    <property type="term" value="C:endomembrane system"/>
    <property type="evidence" value="ECO:0007669"/>
    <property type="project" value="UniProtKB-SubCell"/>
</dbReference>
<reference evidence="5 6" key="1">
    <citation type="submission" date="2015-08" db="EMBL/GenBank/DDBJ databases">
        <title>Next Generation Sequencing and Analysis of the Genome of Puccinia sorghi L Schw, the Causal Agent of Maize Common Rust.</title>
        <authorList>
            <person name="Rochi L."/>
            <person name="Burguener G."/>
            <person name="Darino M."/>
            <person name="Turjanski A."/>
            <person name="Kreff E."/>
            <person name="Dieguez M.J."/>
            <person name="Sacco F."/>
        </authorList>
    </citation>
    <scope>NUCLEOTIDE SEQUENCE [LARGE SCALE GENOMIC DNA]</scope>
    <source>
        <strain evidence="5 6">RO10H11247</strain>
    </source>
</reference>
<dbReference type="GO" id="GO:0016020">
    <property type="term" value="C:membrane"/>
    <property type="evidence" value="ECO:0007669"/>
    <property type="project" value="InterPro"/>
</dbReference>
<organism evidence="5 6">
    <name type="scientific">Puccinia sorghi</name>
    <dbReference type="NCBI Taxonomy" id="27349"/>
    <lineage>
        <taxon>Eukaryota</taxon>
        <taxon>Fungi</taxon>
        <taxon>Dikarya</taxon>
        <taxon>Basidiomycota</taxon>
        <taxon>Pucciniomycotina</taxon>
        <taxon>Pucciniomycetes</taxon>
        <taxon>Pucciniales</taxon>
        <taxon>Pucciniaceae</taxon>
        <taxon>Puccinia</taxon>
    </lineage>
</organism>
<dbReference type="CDD" id="cd21442">
    <property type="entry name" value="SNARE_NTD_STX6-like"/>
    <property type="match status" value="1"/>
</dbReference>
<accession>A0A0L6VHR2</accession>
<feature type="compositionally biased region" description="Basic and acidic residues" evidence="3">
    <location>
        <begin position="180"/>
        <end position="202"/>
    </location>
</feature>